<name>A0A5N5D9K2_9PEZI</name>
<dbReference type="Proteomes" id="UP000325902">
    <property type="component" value="Unassembled WGS sequence"/>
</dbReference>
<proteinExistence type="predicted"/>
<evidence type="ECO:0000313" key="3">
    <source>
        <dbReference type="Proteomes" id="UP000325902"/>
    </source>
</evidence>
<dbReference type="PANTHER" id="PTHR42085">
    <property type="entry name" value="F-BOX DOMAIN-CONTAINING PROTEIN"/>
    <property type="match status" value="1"/>
</dbReference>
<sequence>MSASSSRADSPDAALSSDGSYDDHESVSVSKELLSWIQVPLLSDYQLLDDELDGDSCDHEELEGDEPDNSESDNKYDDDELDTDELDTDELDTDELDTDGLDSDNSDNQIAGDESNVISVSYSPGQGKMVEKNDEGVFSLSLQLESRVPFSVLQTVTLMEGPLKDLQVILIKPRQPLHFLDLPREIRDEIYTYAMVPHTQCRASPSRKPYIESRIFLNVTEARPDQAKRYIPREVKTAREYGLSVLSSMFQGQEFTLQESVTPGLLTVNRQVYLEARQILYEKNTFQMQLWTVERFLARIGPADQQIRYLNVVHLGCYGVQRAKETLANLTHLKHLTLVGMPLSDEGERYSPFIAATELYRKMYIWIDCVGKLHGDRFAALERLTVQAGPLHAHKASNAYHGVLTLRTNFVAKYYSKMRLSAGQLEWDQHFREQLKALITLDNSNKTFQFLALPRKLRDKIYQFAMQQEHHWNGSHENHGRQISIWQFLKTGRVRRRIQLYGKNCSDNFQFCDSLTPGLLLANRQIHDESKMILYGKNHFKFDREDTLDMFLSIIGSSSTLLRSVDIGTYPTNVELWSKLWHLDNLVLYHMPIYNSLSTSCTFGHQLTLSHLDWNTDAALDLDVALDIDRPIIRPDRAQLAAIHFFNKARSWIDGVGIVHQDKLSAVSRVCITISMRDRTPSVLNDRFRTELTRLIASEDGE</sequence>
<feature type="region of interest" description="Disordered" evidence="1">
    <location>
        <begin position="51"/>
        <end position="113"/>
    </location>
</feature>
<comment type="caution">
    <text evidence="2">The sequence shown here is derived from an EMBL/GenBank/DDBJ whole genome shotgun (WGS) entry which is preliminary data.</text>
</comment>
<dbReference type="AlphaFoldDB" id="A0A5N5D9K2"/>
<accession>A0A5N5D9K2</accession>
<evidence type="ECO:0000256" key="1">
    <source>
        <dbReference type="SAM" id="MobiDB-lite"/>
    </source>
</evidence>
<protein>
    <recommendedName>
        <fullName evidence="4">F-box domain-containing protein</fullName>
    </recommendedName>
</protein>
<feature type="compositionally biased region" description="Acidic residues" evidence="1">
    <location>
        <begin position="51"/>
        <end position="105"/>
    </location>
</feature>
<organism evidence="2 3">
    <name type="scientific">Lasiodiplodia theobromae</name>
    <dbReference type="NCBI Taxonomy" id="45133"/>
    <lineage>
        <taxon>Eukaryota</taxon>
        <taxon>Fungi</taxon>
        <taxon>Dikarya</taxon>
        <taxon>Ascomycota</taxon>
        <taxon>Pezizomycotina</taxon>
        <taxon>Dothideomycetes</taxon>
        <taxon>Dothideomycetes incertae sedis</taxon>
        <taxon>Botryosphaeriales</taxon>
        <taxon>Botryosphaeriaceae</taxon>
        <taxon>Lasiodiplodia</taxon>
    </lineage>
</organism>
<reference evidence="2 3" key="1">
    <citation type="journal article" date="2019" name="Sci. Rep.">
        <title>A multi-omics analysis of the grapevine pathogen Lasiodiplodia theobromae reveals that temperature affects the expression of virulence- and pathogenicity-related genes.</title>
        <authorList>
            <person name="Felix C."/>
            <person name="Meneses R."/>
            <person name="Goncalves M.F.M."/>
            <person name="Tilleman L."/>
            <person name="Duarte A.S."/>
            <person name="Jorrin-Novo J.V."/>
            <person name="Van de Peer Y."/>
            <person name="Deforce D."/>
            <person name="Van Nieuwerburgh F."/>
            <person name="Esteves A.C."/>
            <person name="Alves A."/>
        </authorList>
    </citation>
    <scope>NUCLEOTIDE SEQUENCE [LARGE SCALE GENOMIC DNA]</scope>
    <source>
        <strain evidence="2 3">LA-SOL3</strain>
    </source>
</reference>
<evidence type="ECO:0008006" key="4">
    <source>
        <dbReference type="Google" id="ProtNLM"/>
    </source>
</evidence>
<dbReference type="InterPro" id="IPR038883">
    <property type="entry name" value="AN11006-like"/>
</dbReference>
<feature type="region of interest" description="Disordered" evidence="1">
    <location>
        <begin position="1"/>
        <end position="29"/>
    </location>
</feature>
<evidence type="ECO:0000313" key="2">
    <source>
        <dbReference type="EMBL" id="KAB2574070.1"/>
    </source>
</evidence>
<dbReference type="PANTHER" id="PTHR42085:SF1">
    <property type="entry name" value="F-BOX DOMAIN-CONTAINING PROTEIN"/>
    <property type="match status" value="1"/>
</dbReference>
<dbReference type="EMBL" id="VCHE01000049">
    <property type="protein sequence ID" value="KAB2574070.1"/>
    <property type="molecule type" value="Genomic_DNA"/>
</dbReference>
<dbReference type="OrthoDB" id="62952at2759"/>
<keyword evidence="3" id="KW-1185">Reference proteome</keyword>
<gene>
    <name evidence="2" type="ORF">DBV05_g7272</name>
</gene>
<feature type="compositionally biased region" description="Low complexity" evidence="1">
    <location>
        <begin position="1"/>
        <end position="19"/>
    </location>
</feature>